<evidence type="ECO:0000259" key="2">
    <source>
        <dbReference type="PROSITE" id="PS50076"/>
    </source>
</evidence>
<feature type="region of interest" description="Disordered" evidence="1">
    <location>
        <begin position="39"/>
        <end position="59"/>
    </location>
</feature>
<dbReference type="Proteomes" id="UP000008141">
    <property type="component" value="Unassembled WGS sequence"/>
</dbReference>
<keyword evidence="4" id="KW-1185">Reference proteome</keyword>
<dbReference type="InterPro" id="IPR036869">
    <property type="entry name" value="J_dom_sf"/>
</dbReference>
<evidence type="ECO:0000313" key="4">
    <source>
        <dbReference type="Proteomes" id="UP000008141"/>
    </source>
</evidence>
<dbReference type="OrthoDB" id="10660539at2759"/>
<dbReference type="KEGG" id="cvr:CHLNCDRAFT_140332"/>
<accession>E1Z6S8</accession>
<feature type="domain" description="J" evidence="2">
    <location>
        <begin position="273"/>
        <end position="338"/>
    </location>
</feature>
<organism evidence="4">
    <name type="scientific">Chlorella variabilis</name>
    <name type="common">Green alga</name>
    <dbReference type="NCBI Taxonomy" id="554065"/>
    <lineage>
        <taxon>Eukaryota</taxon>
        <taxon>Viridiplantae</taxon>
        <taxon>Chlorophyta</taxon>
        <taxon>core chlorophytes</taxon>
        <taxon>Trebouxiophyceae</taxon>
        <taxon>Chlorellales</taxon>
        <taxon>Chlorellaceae</taxon>
        <taxon>Chlorella clade</taxon>
        <taxon>Chlorella</taxon>
    </lineage>
</organism>
<feature type="compositionally biased region" description="Low complexity" evidence="1">
    <location>
        <begin position="139"/>
        <end position="167"/>
    </location>
</feature>
<dbReference type="PROSITE" id="PS50076">
    <property type="entry name" value="DNAJ_2"/>
    <property type="match status" value="1"/>
</dbReference>
<dbReference type="EMBL" id="GL433837">
    <property type="protein sequence ID" value="EFN58702.1"/>
    <property type="molecule type" value="Genomic_DNA"/>
</dbReference>
<dbReference type="GeneID" id="17357815"/>
<proteinExistence type="predicted"/>
<feature type="region of interest" description="Disordered" evidence="1">
    <location>
        <begin position="124"/>
        <end position="189"/>
    </location>
</feature>
<dbReference type="SUPFAM" id="SSF46565">
    <property type="entry name" value="Chaperone J-domain"/>
    <property type="match status" value="1"/>
</dbReference>
<dbReference type="InterPro" id="IPR001623">
    <property type="entry name" value="DnaJ_domain"/>
</dbReference>
<evidence type="ECO:0000313" key="3">
    <source>
        <dbReference type="EMBL" id="EFN58702.1"/>
    </source>
</evidence>
<reference evidence="3 4" key="1">
    <citation type="journal article" date="2010" name="Plant Cell">
        <title>The Chlorella variabilis NC64A genome reveals adaptation to photosymbiosis, coevolution with viruses, and cryptic sex.</title>
        <authorList>
            <person name="Blanc G."/>
            <person name="Duncan G."/>
            <person name="Agarkova I."/>
            <person name="Borodovsky M."/>
            <person name="Gurnon J."/>
            <person name="Kuo A."/>
            <person name="Lindquist E."/>
            <person name="Lucas S."/>
            <person name="Pangilinan J."/>
            <person name="Polle J."/>
            <person name="Salamov A."/>
            <person name="Terry A."/>
            <person name="Yamada T."/>
            <person name="Dunigan D.D."/>
            <person name="Grigoriev I.V."/>
            <person name="Claverie J.M."/>
            <person name="Van Etten J.L."/>
        </authorList>
    </citation>
    <scope>NUCLEOTIDE SEQUENCE [LARGE SCALE GENOMIC DNA]</scope>
    <source>
        <strain evidence="3 4">NC64A</strain>
    </source>
</reference>
<dbReference type="RefSeq" id="XP_005850804.1">
    <property type="nucleotide sequence ID" value="XM_005850742.1"/>
</dbReference>
<dbReference type="CDD" id="cd06257">
    <property type="entry name" value="DnaJ"/>
    <property type="match status" value="1"/>
</dbReference>
<gene>
    <name evidence="3" type="ORF">CHLNCDRAFT_140332</name>
</gene>
<name>E1Z6S8_CHLVA</name>
<dbReference type="AlphaFoldDB" id="E1Z6S8"/>
<dbReference type="InParanoid" id="E1Z6S8"/>
<sequence length="339" mass="36675">MWAARREGGLLSLVAACGQQAGAAWQAVRGVHRQRAGDEVAAAKRERRKQRRKQNRELRERVSVGAFGWQWSHGHDAGTQASRDRASRRAAGQCSDCDISDGEAGSSSNDFRIFRTLFGRPRGSRERKKFGRAWKQWQAQGSGESSAATSSSGAASHGSNGSSRGSGRSSGRGPGFGSAGASAGPQWGHANWTWEDFEQPAGGGNSSAGRGAEGCASWGYDEAWYEPPQGHHTKRTWASGTFGIHFEWYSAWQQHHSSGCSPGTARAGSSVHSNLRLLGLEPANWLESRCGKLLRQAYLARAKAEHPDMHCRSAARSTAEERFKQVQAAYQALLVLVVP</sequence>
<feature type="compositionally biased region" description="Gly residues" evidence="1">
    <location>
        <begin position="168"/>
        <end position="178"/>
    </location>
</feature>
<evidence type="ECO:0000256" key="1">
    <source>
        <dbReference type="SAM" id="MobiDB-lite"/>
    </source>
</evidence>
<protein>
    <recommendedName>
        <fullName evidence="2">J domain-containing protein</fullName>
    </recommendedName>
</protein>
<feature type="compositionally biased region" description="Basic residues" evidence="1">
    <location>
        <begin position="45"/>
        <end position="54"/>
    </location>
</feature>
<dbReference type="Gene3D" id="1.10.287.110">
    <property type="entry name" value="DnaJ domain"/>
    <property type="match status" value="1"/>
</dbReference>